<organism evidence="1 2">
    <name type="scientific">Clitoria ternatea</name>
    <name type="common">Butterfly pea</name>
    <dbReference type="NCBI Taxonomy" id="43366"/>
    <lineage>
        <taxon>Eukaryota</taxon>
        <taxon>Viridiplantae</taxon>
        <taxon>Streptophyta</taxon>
        <taxon>Embryophyta</taxon>
        <taxon>Tracheophyta</taxon>
        <taxon>Spermatophyta</taxon>
        <taxon>Magnoliopsida</taxon>
        <taxon>eudicotyledons</taxon>
        <taxon>Gunneridae</taxon>
        <taxon>Pentapetalae</taxon>
        <taxon>rosids</taxon>
        <taxon>fabids</taxon>
        <taxon>Fabales</taxon>
        <taxon>Fabaceae</taxon>
        <taxon>Papilionoideae</taxon>
        <taxon>50 kb inversion clade</taxon>
        <taxon>NPAAA clade</taxon>
        <taxon>indigoferoid/millettioid clade</taxon>
        <taxon>Phaseoleae</taxon>
        <taxon>Clitoria</taxon>
    </lineage>
</organism>
<sequence>MVLNLTDTPPFKFRAHYSQLNSMKSQRPLPEDQEELAVLRQKPPDGDITVGINQGSLRWVCSMIYAKPCLHELLWEYPVQLRITIHCPWVLIRDFNAVSNASEVKGDFSNGWIMSCIVFLGIPYFQRDSWRTFLESFLIILLSCYGVKDL</sequence>
<comment type="caution">
    <text evidence="1">The sequence shown here is derived from an EMBL/GenBank/DDBJ whole genome shotgun (WGS) entry which is preliminary data.</text>
</comment>
<evidence type="ECO:0000313" key="1">
    <source>
        <dbReference type="EMBL" id="KAK7309736.1"/>
    </source>
</evidence>
<name>A0AAN9K4E0_CLITE</name>
<dbReference type="AlphaFoldDB" id="A0AAN9K4E0"/>
<proteinExistence type="predicted"/>
<dbReference type="Proteomes" id="UP001359559">
    <property type="component" value="Unassembled WGS sequence"/>
</dbReference>
<keyword evidence="2" id="KW-1185">Reference proteome</keyword>
<reference evidence="1 2" key="1">
    <citation type="submission" date="2024-01" db="EMBL/GenBank/DDBJ databases">
        <title>The genomes of 5 underutilized Papilionoideae crops provide insights into root nodulation and disease resistance.</title>
        <authorList>
            <person name="Yuan L."/>
        </authorList>
    </citation>
    <scope>NUCLEOTIDE SEQUENCE [LARGE SCALE GENOMIC DNA]</scope>
    <source>
        <strain evidence="1">LY-2023</strain>
        <tissue evidence="1">Leaf</tissue>
    </source>
</reference>
<evidence type="ECO:0000313" key="2">
    <source>
        <dbReference type="Proteomes" id="UP001359559"/>
    </source>
</evidence>
<dbReference type="EMBL" id="JAYKXN010000002">
    <property type="protein sequence ID" value="KAK7309736.1"/>
    <property type="molecule type" value="Genomic_DNA"/>
</dbReference>
<accession>A0AAN9K4E0</accession>
<protein>
    <submittedName>
        <fullName evidence="1">Uncharacterized protein</fullName>
    </submittedName>
</protein>
<gene>
    <name evidence="1" type="ORF">RJT34_06705</name>
</gene>